<dbReference type="InterPro" id="IPR036869">
    <property type="entry name" value="J_dom_sf"/>
</dbReference>
<evidence type="ECO:0008006" key="5">
    <source>
        <dbReference type="Google" id="ProtNLM"/>
    </source>
</evidence>
<feature type="compositionally biased region" description="Low complexity" evidence="2">
    <location>
        <begin position="217"/>
        <end position="226"/>
    </location>
</feature>
<gene>
    <name evidence="3" type="ORF">BDD18_1501</name>
</gene>
<feature type="region of interest" description="Disordered" evidence="2">
    <location>
        <begin position="199"/>
        <end position="226"/>
    </location>
</feature>
<evidence type="ECO:0000313" key="3">
    <source>
        <dbReference type="EMBL" id="TQN08337.1"/>
    </source>
</evidence>
<feature type="compositionally biased region" description="Basic and acidic residues" evidence="2">
    <location>
        <begin position="246"/>
        <end position="260"/>
    </location>
</feature>
<evidence type="ECO:0000313" key="4">
    <source>
        <dbReference type="Proteomes" id="UP000316993"/>
    </source>
</evidence>
<dbReference type="EMBL" id="VFPV01000001">
    <property type="protein sequence ID" value="TQN08337.1"/>
    <property type="molecule type" value="Genomic_DNA"/>
</dbReference>
<protein>
    <recommendedName>
        <fullName evidence="5">Molecular chaperone DnaJ</fullName>
    </recommendedName>
</protein>
<feature type="region of interest" description="Disordered" evidence="2">
    <location>
        <begin position="1"/>
        <end position="29"/>
    </location>
</feature>
<proteinExistence type="predicted"/>
<reference evidence="3 4" key="1">
    <citation type="submission" date="2019-06" db="EMBL/GenBank/DDBJ databases">
        <title>Genomic Encyclopedia of Archaeal and Bacterial Type Strains, Phase II (KMG-II): from individual species to whole genera.</title>
        <authorList>
            <person name="Goeker M."/>
        </authorList>
    </citation>
    <scope>NUCLEOTIDE SEQUENCE [LARGE SCALE GENOMIC DNA]</scope>
    <source>
        <strain evidence="3 4">DSM 7270</strain>
    </source>
</reference>
<organism evidence="3 4">
    <name type="scientific">Acidovorax temperans</name>
    <dbReference type="NCBI Taxonomy" id="80878"/>
    <lineage>
        <taxon>Bacteria</taxon>
        <taxon>Pseudomonadati</taxon>
        <taxon>Pseudomonadota</taxon>
        <taxon>Betaproteobacteria</taxon>
        <taxon>Burkholderiales</taxon>
        <taxon>Comamonadaceae</taxon>
        <taxon>Acidovorax</taxon>
    </lineage>
</organism>
<comment type="caution">
    <text evidence="3">The sequence shown here is derived from an EMBL/GenBank/DDBJ whole genome shotgun (WGS) entry which is preliminary data.</text>
</comment>
<dbReference type="CDD" id="cd06257">
    <property type="entry name" value="DnaJ"/>
    <property type="match status" value="1"/>
</dbReference>
<dbReference type="Proteomes" id="UP000316993">
    <property type="component" value="Unassembled WGS sequence"/>
</dbReference>
<sequence length="403" mass="45422">MMDSSQADFFGDGQSPSTHHSPSPPEASRLKVLPRGREKLSPAQQRFNKLLARVENLGRQLHDLQQLADKLRPPHLARMAELKRKMDEARREMLVFLHQRLQRKGLTAAQQKAMREILQSLLPSSGPVDESDPELAELCSIYAPPPLEDDLGDQANMVREQMLDMAQSVLGKNLDREAFKGIDSPEELMEALIQQVHTFQEAEDARQAARRSRRPPSARQLKAQEQAQDAKAALRSIYRQLASALHPDREPDPVERERKSALMSQANAAYERGDLTALLQLQLQAEQVDEAHIAQMADDKLAALSLLLKDQVKTLEGELGDAEMRLSVELGIPVGARMKEALLTRLLQEEQEELAHVVSQMQDDLVRVRDDAQLKLWLREQAALAREQEREEAFLARLGGGFF</sequence>
<dbReference type="InterPro" id="IPR001623">
    <property type="entry name" value="DnaJ_domain"/>
</dbReference>
<accession>A0A543LLR1</accession>
<dbReference type="SUPFAM" id="SSF46565">
    <property type="entry name" value="Chaperone J-domain"/>
    <property type="match status" value="1"/>
</dbReference>
<dbReference type="RefSeq" id="WP_142082247.1">
    <property type="nucleotide sequence ID" value="NZ_VFPV01000001.1"/>
</dbReference>
<evidence type="ECO:0000256" key="1">
    <source>
        <dbReference type="SAM" id="Coils"/>
    </source>
</evidence>
<keyword evidence="1" id="KW-0175">Coiled coil</keyword>
<feature type="coiled-coil region" evidence="1">
    <location>
        <begin position="47"/>
        <end position="99"/>
    </location>
</feature>
<feature type="region of interest" description="Disordered" evidence="2">
    <location>
        <begin position="242"/>
        <end position="262"/>
    </location>
</feature>
<name>A0A543LLR1_9BURK</name>
<evidence type="ECO:0000256" key="2">
    <source>
        <dbReference type="SAM" id="MobiDB-lite"/>
    </source>
</evidence>
<dbReference type="AlphaFoldDB" id="A0A543LLR1"/>